<dbReference type="AlphaFoldDB" id="A0A0F9CU05"/>
<comment type="caution">
    <text evidence="1">The sequence shown here is derived from an EMBL/GenBank/DDBJ whole genome shotgun (WGS) entry which is preliminary data.</text>
</comment>
<sequence length="28" mass="3200">LSSTEKSERSKILQLCRDIVSDFGEDED</sequence>
<reference evidence="1" key="1">
    <citation type="journal article" date="2015" name="Nature">
        <title>Complex archaea that bridge the gap between prokaryotes and eukaryotes.</title>
        <authorList>
            <person name="Spang A."/>
            <person name="Saw J.H."/>
            <person name="Jorgensen S.L."/>
            <person name="Zaremba-Niedzwiedzka K."/>
            <person name="Martijn J."/>
            <person name="Lind A.E."/>
            <person name="van Eijk R."/>
            <person name="Schleper C."/>
            <person name="Guy L."/>
            <person name="Ettema T.J."/>
        </authorList>
    </citation>
    <scope>NUCLEOTIDE SEQUENCE</scope>
</reference>
<dbReference type="EMBL" id="LAZR01031748">
    <property type="protein sequence ID" value="KKL52843.1"/>
    <property type="molecule type" value="Genomic_DNA"/>
</dbReference>
<protein>
    <submittedName>
        <fullName evidence="1">Uncharacterized protein</fullName>
    </submittedName>
</protein>
<accession>A0A0F9CU05</accession>
<gene>
    <name evidence="1" type="ORF">LCGC14_2281370</name>
</gene>
<evidence type="ECO:0000313" key="1">
    <source>
        <dbReference type="EMBL" id="KKL52843.1"/>
    </source>
</evidence>
<organism evidence="1">
    <name type="scientific">marine sediment metagenome</name>
    <dbReference type="NCBI Taxonomy" id="412755"/>
    <lineage>
        <taxon>unclassified sequences</taxon>
        <taxon>metagenomes</taxon>
        <taxon>ecological metagenomes</taxon>
    </lineage>
</organism>
<proteinExistence type="predicted"/>
<name>A0A0F9CU05_9ZZZZ</name>
<feature type="non-terminal residue" evidence="1">
    <location>
        <position position="1"/>
    </location>
</feature>